<accession>A0A9P5YC18</accession>
<keyword evidence="3" id="KW-1185">Reference proteome</keyword>
<feature type="compositionally biased region" description="Basic and acidic residues" evidence="1">
    <location>
        <begin position="79"/>
        <end position="88"/>
    </location>
</feature>
<gene>
    <name evidence="2" type="ORF">BDZ94DRAFT_451935</name>
</gene>
<sequence>MQIGIFLYVAVAGAGAYMRIEVPLQKISSLDKVNDTKILRTEFARRGNANWKFIEVGWGRGRVGITEGYRGTESPPLDASRRPPDHGYHKSGRNASNFVTVCTSTNKPSVVILAVKTRALYEHKAVPLSPPPCLSLPHEELRLRRSPIKVDYMRVILSEVIKRTYFCSSISLSSRKIHV</sequence>
<dbReference type="AlphaFoldDB" id="A0A9P5YC18"/>
<protein>
    <submittedName>
        <fullName evidence="2">Uncharacterized protein</fullName>
    </submittedName>
</protein>
<feature type="region of interest" description="Disordered" evidence="1">
    <location>
        <begin position="69"/>
        <end position="90"/>
    </location>
</feature>
<reference evidence="2" key="1">
    <citation type="submission" date="2020-11" db="EMBL/GenBank/DDBJ databases">
        <authorList>
            <consortium name="DOE Joint Genome Institute"/>
            <person name="Ahrendt S."/>
            <person name="Riley R."/>
            <person name="Andreopoulos W."/>
            <person name="Labutti K."/>
            <person name="Pangilinan J."/>
            <person name="Ruiz-Duenas F.J."/>
            <person name="Barrasa J.M."/>
            <person name="Sanchez-Garcia M."/>
            <person name="Camarero S."/>
            <person name="Miyauchi S."/>
            <person name="Serrano A."/>
            <person name="Linde D."/>
            <person name="Babiker R."/>
            <person name="Drula E."/>
            <person name="Ayuso-Fernandez I."/>
            <person name="Pacheco R."/>
            <person name="Padilla G."/>
            <person name="Ferreira P."/>
            <person name="Barriuso J."/>
            <person name="Kellner H."/>
            <person name="Castanera R."/>
            <person name="Alfaro M."/>
            <person name="Ramirez L."/>
            <person name="Pisabarro A.G."/>
            <person name="Kuo A."/>
            <person name="Tritt A."/>
            <person name="Lipzen A."/>
            <person name="He G."/>
            <person name="Yan M."/>
            <person name="Ng V."/>
            <person name="Cullen D."/>
            <person name="Martin F."/>
            <person name="Rosso M.-N."/>
            <person name="Henrissat B."/>
            <person name="Hibbett D."/>
            <person name="Martinez A.T."/>
            <person name="Grigoriev I.V."/>
        </authorList>
    </citation>
    <scope>NUCLEOTIDE SEQUENCE</scope>
    <source>
        <strain evidence="2">CBS 247.69</strain>
    </source>
</reference>
<organism evidence="2 3">
    <name type="scientific">Collybia nuda</name>
    <dbReference type="NCBI Taxonomy" id="64659"/>
    <lineage>
        <taxon>Eukaryota</taxon>
        <taxon>Fungi</taxon>
        <taxon>Dikarya</taxon>
        <taxon>Basidiomycota</taxon>
        <taxon>Agaricomycotina</taxon>
        <taxon>Agaricomycetes</taxon>
        <taxon>Agaricomycetidae</taxon>
        <taxon>Agaricales</taxon>
        <taxon>Tricholomatineae</taxon>
        <taxon>Clitocybaceae</taxon>
        <taxon>Collybia</taxon>
    </lineage>
</organism>
<evidence type="ECO:0000256" key="1">
    <source>
        <dbReference type="SAM" id="MobiDB-lite"/>
    </source>
</evidence>
<dbReference type="Proteomes" id="UP000807353">
    <property type="component" value="Unassembled WGS sequence"/>
</dbReference>
<evidence type="ECO:0000313" key="3">
    <source>
        <dbReference type="Proteomes" id="UP000807353"/>
    </source>
</evidence>
<dbReference type="EMBL" id="MU150251">
    <property type="protein sequence ID" value="KAF9464915.1"/>
    <property type="molecule type" value="Genomic_DNA"/>
</dbReference>
<comment type="caution">
    <text evidence="2">The sequence shown here is derived from an EMBL/GenBank/DDBJ whole genome shotgun (WGS) entry which is preliminary data.</text>
</comment>
<proteinExistence type="predicted"/>
<name>A0A9P5YC18_9AGAR</name>
<evidence type="ECO:0000313" key="2">
    <source>
        <dbReference type="EMBL" id="KAF9464915.1"/>
    </source>
</evidence>